<gene>
    <name evidence="2" type="ORF">ACFQVD_26880</name>
</gene>
<protein>
    <submittedName>
        <fullName evidence="2">Uncharacterized protein</fullName>
    </submittedName>
</protein>
<evidence type="ECO:0000313" key="2">
    <source>
        <dbReference type="EMBL" id="MFC7603744.1"/>
    </source>
</evidence>
<feature type="region of interest" description="Disordered" evidence="1">
    <location>
        <begin position="1"/>
        <end position="37"/>
    </location>
</feature>
<dbReference type="Proteomes" id="UP001596514">
    <property type="component" value="Unassembled WGS sequence"/>
</dbReference>
<name>A0ABW2T7Q4_9ACTN</name>
<feature type="compositionally biased region" description="Acidic residues" evidence="1">
    <location>
        <begin position="22"/>
        <end position="31"/>
    </location>
</feature>
<dbReference type="EMBL" id="JBHTEE010000001">
    <property type="protein sequence ID" value="MFC7603744.1"/>
    <property type="molecule type" value="Genomic_DNA"/>
</dbReference>
<feature type="region of interest" description="Disordered" evidence="1">
    <location>
        <begin position="79"/>
        <end position="101"/>
    </location>
</feature>
<keyword evidence="3" id="KW-1185">Reference proteome</keyword>
<accession>A0ABW2T7Q4</accession>
<dbReference type="RefSeq" id="WP_343981791.1">
    <property type="nucleotide sequence ID" value="NZ_BAAAGK010000233.1"/>
</dbReference>
<organism evidence="2 3">
    <name type="scientific">Streptosporangium amethystogenes subsp. fukuiense</name>
    <dbReference type="NCBI Taxonomy" id="698418"/>
    <lineage>
        <taxon>Bacteria</taxon>
        <taxon>Bacillati</taxon>
        <taxon>Actinomycetota</taxon>
        <taxon>Actinomycetes</taxon>
        <taxon>Streptosporangiales</taxon>
        <taxon>Streptosporangiaceae</taxon>
        <taxon>Streptosporangium</taxon>
    </lineage>
</organism>
<evidence type="ECO:0000313" key="3">
    <source>
        <dbReference type="Proteomes" id="UP001596514"/>
    </source>
</evidence>
<evidence type="ECO:0000256" key="1">
    <source>
        <dbReference type="SAM" id="MobiDB-lite"/>
    </source>
</evidence>
<feature type="compositionally biased region" description="Basic and acidic residues" evidence="1">
    <location>
        <begin position="1"/>
        <end position="18"/>
    </location>
</feature>
<comment type="caution">
    <text evidence="2">The sequence shown here is derived from an EMBL/GenBank/DDBJ whole genome shotgun (WGS) entry which is preliminary data.</text>
</comment>
<sequence>MTEYERDWHQEDKDDRAQGLDCEPEPPERDEEGPLDREELDEAIGCIDDGRVRSAIRRAFAELEDWRGRTHRYEYTTTEGDAAPTWSGDRHPREKPGYTPWVRTVSTSDWRRYEAPPF</sequence>
<proteinExistence type="predicted"/>
<reference evidence="3" key="1">
    <citation type="journal article" date="2019" name="Int. J. Syst. Evol. Microbiol.">
        <title>The Global Catalogue of Microorganisms (GCM) 10K type strain sequencing project: providing services to taxonomists for standard genome sequencing and annotation.</title>
        <authorList>
            <consortium name="The Broad Institute Genomics Platform"/>
            <consortium name="The Broad Institute Genome Sequencing Center for Infectious Disease"/>
            <person name="Wu L."/>
            <person name="Ma J."/>
        </authorList>
    </citation>
    <scope>NUCLEOTIDE SEQUENCE [LARGE SCALE GENOMIC DNA]</scope>
    <source>
        <strain evidence="3">JCM 10083</strain>
    </source>
</reference>